<sequence length="32" mass="3505">MLQYANYVLNGFDFSLGVFKGVPPLTSIKVGE</sequence>
<evidence type="ECO:0000313" key="1">
    <source>
        <dbReference type="EMBL" id="PNR97371.1"/>
    </source>
</evidence>
<dbReference type="AlphaFoldDB" id="A0A2K1P3N1"/>
<proteinExistence type="predicted"/>
<name>A0A2K1P3N1_9BACT</name>
<evidence type="ECO:0000313" key="2">
    <source>
        <dbReference type="Proteomes" id="UP000236199"/>
    </source>
</evidence>
<dbReference type="Proteomes" id="UP000236199">
    <property type="component" value="Unassembled WGS sequence"/>
</dbReference>
<dbReference type="EMBL" id="AZRM01000065">
    <property type="protein sequence ID" value="PNR97371.1"/>
    <property type="molecule type" value="Genomic_DNA"/>
</dbReference>
<reference evidence="1 2" key="1">
    <citation type="submission" date="2013-12" db="EMBL/GenBank/DDBJ databases">
        <title>Comparative genomics of Petrotoga isolates.</title>
        <authorList>
            <person name="Nesbo C.L."/>
            <person name="Charchuk R."/>
            <person name="Chow K."/>
        </authorList>
    </citation>
    <scope>NUCLEOTIDE SEQUENCE [LARGE SCALE GENOMIC DNA]</scope>
    <source>
        <strain evidence="1 2">DSM 10691</strain>
    </source>
</reference>
<organism evidence="1 2">
    <name type="scientific">Petrotoga miotherma DSM 10691</name>
    <dbReference type="NCBI Taxonomy" id="1434326"/>
    <lineage>
        <taxon>Bacteria</taxon>
        <taxon>Thermotogati</taxon>
        <taxon>Thermotogota</taxon>
        <taxon>Thermotogae</taxon>
        <taxon>Petrotogales</taxon>
        <taxon>Petrotogaceae</taxon>
        <taxon>Petrotoga</taxon>
    </lineage>
</organism>
<gene>
    <name evidence="1" type="ORF">X928_10275</name>
</gene>
<accession>A0A2K1P3N1</accession>
<protein>
    <submittedName>
        <fullName evidence="1">Uncharacterized protein</fullName>
    </submittedName>
</protein>
<keyword evidence="2" id="KW-1185">Reference proteome</keyword>
<comment type="caution">
    <text evidence="1">The sequence shown here is derived from an EMBL/GenBank/DDBJ whole genome shotgun (WGS) entry which is preliminary data.</text>
</comment>